<organism evidence="13 14">
    <name type="scientific">Perca flavescens</name>
    <name type="common">American yellow perch</name>
    <name type="synonym">Morone flavescens</name>
    <dbReference type="NCBI Taxonomy" id="8167"/>
    <lineage>
        <taxon>Eukaryota</taxon>
        <taxon>Metazoa</taxon>
        <taxon>Chordata</taxon>
        <taxon>Craniata</taxon>
        <taxon>Vertebrata</taxon>
        <taxon>Euteleostomi</taxon>
        <taxon>Actinopterygii</taxon>
        <taxon>Neopterygii</taxon>
        <taxon>Teleostei</taxon>
        <taxon>Neoteleostei</taxon>
        <taxon>Acanthomorphata</taxon>
        <taxon>Eupercaria</taxon>
        <taxon>Perciformes</taxon>
        <taxon>Percoidei</taxon>
        <taxon>Percidae</taxon>
        <taxon>Percinae</taxon>
        <taxon>Perca</taxon>
    </lineage>
</organism>
<feature type="transmembrane region" description="Helical" evidence="11">
    <location>
        <begin position="856"/>
        <end position="878"/>
    </location>
</feature>
<sequence length="923" mass="100018">MRGACVELGVQPGPLTGKPGRATAGSAVRLSLRAEPQDVRGDIPLSQCSGEMLMMSSLPGVGWTVLCLLLLWERTAAQGVEIRCSVAPVGALHPVRGLLERFEAGPGCAARERGNKETHVIAVRRVTNSPENKVTVLLKPLFLHPSPLRAVHLLLSSRLPVTWWLQAERLPPNLPVLVQVSSNSSVQSHTLHLDVQTVHSLPFRPRALHRWALRHHGSLSSLTYMPHGNRVYVQLGEDPTLPAVCQLQSMFLSPNYMTSELQPQEVQGCADVSAGGISPEVHVIKLHSAGSGLCGSLQVEVIISLVPLVASNIQTVVLILSSSVPVNWAIVAPGVRGHVSVHSSNSVSPPYPPEPGLYLSSTLNSDLSTTSDLLVWANESSYTKVTSYTEADLANRFVIQLAGGRTDVATGVNPLVGRPQWAEERRLRQWLNGGGRPGGGQQSFTVQCEDGRLSVSVDQHILQSLSVPVAAVTLRDATCQAQSNGSHFLLVFPVISCGTEGLLLGHPRRVKYKNMVLLWRDEPQAILALNETEMKSKNPLAVHFSCSSEVPGLPGSADGDDVDVNSPQAGLLPWAPKGPGPDPGPSQLPTPRHRSESVLILRLFVTENYEQKRIGPCVITADNRVYVEISAKGLFIDVVEVKSCVVSPLSDPKKSPFWTVISGGCSSDPSLALVGNATDEEAESDTEVEDEKEETDALEKGRDRDVSFRHSVERKWREALERMTKRSTNVGEAEEEIQPLRFSFILQPVFNNSIQFLHCSLRLCVSDSKRGEPTKEAVKNDCQSGLRIPPLVSRSPGHQCEIRNLSRPMVVTQPISSLVPKLLRPPAGPRTKSLSTSRLNSPDPQHSSAVVQTGPVMGIVFAAFVMGVCLMGGLWCIYHYTGPRTATPRTAILGEESHLTDTHAHEGNIWNPQSPSDQSSSSV</sequence>
<comment type="caution">
    <text evidence="13">The sequence shown here is derived from an EMBL/GenBank/DDBJ whole genome shotgun (WGS) entry which is preliminary data.</text>
</comment>
<dbReference type="GO" id="GO:0007179">
    <property type="term" value="P:transforming growth factor beta receptor signaling pathway"/>
    <property type="evidence" value="ECO:0007669"/>
    <property type="project" value="TreeGrafter"/>
</dbReference>
<dbReference type="Pfam" id="PF26060">
    <property type="entry name" value="TGFBR3_N"/>
    <property type="match status" value="2"/>
</dbReference>
<evidence type="ECO:0000256" key="4">
    <source>
        <dbReference type="ARBA" id="ARBA00022692"/>
    </source>
</evidence>
<dbReference type="Gene3D" id="2.60.40.4100">
    <property type="entry name" value="Zona pellucida, ZP-C domain"/>
    <property type="match status" value="1"/>
</dbReference>
<dbReference type="GO" id="GO:0001837">
    <property type="term" value="P:epithelial to mesenchymal transition"/>
    <property type="evidence" value="ECO:0007669"/>
    <property type="project" value="TreeGrafter"/>
</dbReference>
<dbReference type="PANTHER" id="PTHR14002">
    <property type="entry name" value="ENDOGLIN/TGF-BETA RECEPTOR TYPE III"/>
    <property type="match status" value="1"/>
</dbReference>
<dbReference type="SMART" id="SM00241">
    <property type="entry name" value="ZP"/>
    <property type="match status" value="1"/>
</dbReference>
<evidence type="ECO:0000313" key="14">
    <source>
        <dbReference type="Proteomes" id="UP000295070"/>
    </source>
</evidence>
<dbReference type="Proteomes" id="UP000295070">
    <property type="component" value="Chromosome 15"/>
</dbReference>
<feature type="compositionally biased region" description="Basic and acidic residues" evidence="10">
    <location>
        <begin position="695"/>
        <end position="704"/>
    </location>
</feature>
<keyword evidence="5" id="KW-0732">Signal</keyword>
<keyword evidence="14" id="KW-1185">Reference proteome</keyword>
<dbReference type="InterPro" id="IPR055355">
    <property type="entry name" value="ZP-C"/>
</dbReference>
<keyword evidence="7 11" id="KW-0472">Membrane</keyword>
<evidence type="ECO:0000256" key="7">
    <source>
        <dbReference type="ARBA" id="ARBA00023136"/>
    </source>
</evidence>
<dbReference type="GO" id="GO:0016477">
    <property type="term" value="P:cell migration"/>
    <property type="evidence" value="ECO:0007669"/>
    <property type="project" value="TreeGrafter"/>
</dbReference>
<dbReference type="GO" id="GO:0005539">
    <property type="term" value="F:glycosaminoglycan binding"/>
    <property type="evidence" value="ECO:0007669"/>
    <property type="project" value="TreeGrafter"/>
</dbReference>
<keyword evidence="9" id="KW-0325">Glycoprotein</keyword>
<evidence type="ECO:0000256" key="3">
    <source>
        <dbReference type="ARBA" id="ARBA00022553"/>
    </source>
</evidence>
<evidence type="ECO:0000313" key="13">
    <source>
        <dbReference type="EMBL" id="TDH02530.1"/>
    </source>
</evidence>
<evidence type="ECO:0000256" key="11">
    <source>
        <dbReference type="SAM" id="Phobius"/>
    </source>
</evidence>
<evidence type="ECO:0000259" key="12">
    <source>
        <dbReference type="PROSITE" id="PS51034"/>
    </source>
</evidence>
<keyword evidence="8" id="KW-1015">Disulfide bond</keyword>
<dbReference type="EMBL" id="SCKG01000015">
    <property type="protein sequence ID" value="TDH02530.1"/>
    <property type="molecule type" value="Genomic_DNA"/>
</dbReference>
<reference evidence="13 14" key="1">
    <citation type="submission" date="2019-01" db="EMBL/GenBank/DDBJ databases">
        <title>A chromosome-scale genome assembly of the yellow perch, Perca flavescens.</title>
        <authorList>
            <person name="Feron R."/>
            <person name="Morvezen R."/>
            <person name="Bestin A."/>
            <person name="Haffray P."/>
            <person name="Klopp C."/>
            <person name="Zahm M."/>
            <person name="Cabau C."/>
            <person name="Roques C."/>
            <person name="Donnadieu C."/>
            <person name="Bouchez O."/>
            <person name="Christie M."/>
            <person name="Larson W."/>
            <person name="Guiguen Y."/>
        </authorList>
    </citation>
    <scope>NUCLEOTIDE SEQUENCE [LARGE SCALE GENOMIC DNA]</scope>
    <source>
        <strain evidence="13">YP-PL-M2</strain>
        <tissue evidence="13">Blood</tissue>
    </source>
</reference>
<dbReference type="Pfam" id="PF00100">
    <property type="entry name" value="Zona_pellucida"/>
    <property type="match status" value="1"/>
</dbReference>
<gene>
    <name evidence="13" type="ORF">EPR50_G00153570</name>
</gene>
<feature type="region of interest" description="Disordered" evidence="10">
    <location>
        <begin position="677"/>
        <end position="704"/>
    </location>
</feature>
<dbReference type="PROSITE" id="PS51034">
    <property type="entry name" value="ZP_2"/>
    <property type="match status" value="1"/>
</dbReference>
<name>A0A484CEL9_PERFV</name>
<feature type="region of interest" description="Disordered" evidence="10">
    <location>
        <begin position="821"/>
        <end position="847"/>
    </location>
</feature>
<evidence type="ECO:0000256" key="5">
    <source>
        <dbReference type="ARBA" id="ARBA00022729"/>
    </source>
</evidence>
<evidence type="ECO:0000256" key="9">
    <source>
        <dbReference type="ARBA" id="ARBA00023180"/>
    </source>
</evidence>
<accession>A0A484CEL9</accession>
<keyword evidence="6 11" id="KW-1133">Transmembrane helix</keyword>
<feature type="compositionally biased region" description="Acidic residues" evidence="10">
    <location>
        <begin position="678"/>
        <end position="694"/>
    </location>
</feature>
<dbReference type="Gene3D" id="2.60.40.3210">
    <property type="entry name" value="Zona pellucida, ZP-N domain"/>
    <property type="match status" value="1"/>
</dbReference>
<comment type="subcellular location">
    <subcellularLocation>
        <location evidence="1">Cell membrane</location>
        <topology evidence="1">Single-pass type I membrane protein</topology>
    </subcellularLocation>
</comment>
<dbReference type="GO" id="GO:0050431">
    <property type="term" value="F:transforming growth factor beta binding"/>
    <property type="evidence" value="ECO:0007669"/>
    <property type="project" value="TreeGrafter"/>
</dbReference>
<dbReference type="InterPro" id="IPR055356">
    <property type="entry name" value="ZP-N"/>
</dbReference>
<proteinExistence type="predicted"/>
<evidence type="ECO:0000256" key="1">
    <source>
        <dbReference type="ARBA" id="ARBA00004251"/>
    </source>
</evidence>
<dbReference type="STRING" id="8167.A0A484CEL9"/>
<dbReference type="AlphaFoldDB" id="A0A484CEL9"/>
<evidence type="ECO:0000256" key="10">
    <source>
        <dbReference type="SAM" id="MobiDB-lite"/>
    </source>
</evidence>
<dbReference type="InterPro" id="IPR001507">
    <property type="entry name" value="ZP_dom"/>
</dbReference>
<keyword evidence="2" id="KW-1003">Cell membrane</keyword>
<dbReference type="GO" id="GO:0017015">
    <property type="term" value="P:regulation of transforming growth factor beta receptor signaling pathway"/>
    <property type="evidence" value="ECO:0007669"/>
    <property type="project" value="TreeGrafter"/>
</dbReference>
<feature type="domain" description="ZP" evidence="12">
    <location>
        <begin position="447"/>
        <end position="789"/>
    </location>
</feature>
<dbReference type="InterPro" id="IPR058899">
    <property type="entry name" value="TGFBR3/Endoglin-like_N"/>
</dbReference>
<keyword evidence="3" id="KW-0597">Phosphoprotein</keyword>
<dbReference type="PANTHER" id="PTHR14002:SF56">
    <property type="entry name" value="TRANSFORMING GROWTH FACTOR BETA RECEPTOR TYPE 3-LIKE ISOFORM X1"/>
    <property type="match status" value="1"/>
</dbReference>
<feature type="region of interest" description="Disordered" evidence="10">
    <location>
        <begin position="555"/>
        <end position="592"/>
    </location>
</feature>
<dbReference type="GO" id="GO:0005024">
    <property type="term" value="F:transforming growth factor beta receptor activity"/>
    <property type="evidence" value="ECO:0007669"/>
    <property type="project" value="TreeGrafter"/>
</dbReference>
<feature type="compositionally biased region" description="Pro residues" evidence="10">
    <location>
        <begin position="576"/>
        <end position="588"/>
    </location>
</feature>
<keyword evidence="4 11" id="KW-0812">Transmembrane</keyword>
<evidence type="ECO:0000256" key="6">
    <source>
        <dbReference type="ARBA" id="ARBA00022989"/>
    </source>
</evidence>
<feature type="compositionally biased region" description="Polar residues" evidence="10">
    <location>
        <begin position="832"/>
        <end position="847"/>
    </location>
</feature>
<evidence type="ECO:0000256" key="2">
    <source>
        <dbReference type="ARBA" id="ARBA00022475"/>
    </source>
</evidence>
<dbReference type="InterPro" id="IPR042235">
    <property type="entry name" value="ZP-C_dom"/>
</dbReference>
<protein>
    <recommendedName>
        <fullName evidence="12">ZP domain-containing protein</fullName>
    </recommendedName>
</protein>
<evidence type="ECO:0000256" key="8">
    <source>
        <dbReference type="ARBA" id="ARBA00023157"/>
    </source>
</evidence>
<dbReference type="GO" id="GO:0005114">
    <property type="term" value="F:type II transforming growth factor beta receptor binding"/>
    <property type="evidence" value="ECO:0007669"/>
    <property type="project" value="TreeGrafter"/>
</dbReference>
<dbReference type="Pfam" id="PF23344">
    <property type="entry name" value="ZP-N"/>
    <property type="match status" value="1"/>
</dbReference>